<dbReference type="GO" id="GO:0004177">
    <property type="term" value="F:aminopeptidase activity"/>
    <property type="evidence" value="ECO:0007669"/>
    <property type="project" value="UniProtKB-KW"/>
</dbReference>
<dbReference type="Gene3D" id="2.60.40.1730">
    <property type="entry name" value="tricorn interacting facor f3 domain"/>
    <property type="match status" value="1"/>
</dbReference>
<evidence type="ECO:0000256" key="1">
    <source>
        <dbReference type="SAM" id="SignalP"/>
    </source>
</evidence>
<proteinExistence type="predicted"/>
<accession>A0ABQ2L5G1</accession>
<evidence type="ECO:0000313" key="4">
    <source>
        <dbReference type="Proteomes" id="UP000602381"/>
    </source>
</evidence>
<keyword evidence="3" id="KW-0031">Aminopeptidase</keyword>
<dbReference type="InterPro" id="IPR050344">
    <property type="entry name" value="Peptidase_M1_aminopeptidases"/>
</dbReference>
<dbReference type="InterPro" id="IPR014782">
    <property type="entry name" value="Peptidase_M1_dom"/>
</dbReference>
<dbReference type="InterPro" id="IPR042097">
    <property type="entry name" value="Aminopeptidase_N-like_N_sf"/>
</dbReference>
<dbReference type="EMBL" id="BMOV01000001">
    <property type="protein sequence ID" value="GGO04158.1"/>
    <property type="molecule type" value="Genomic_DNA"/>
</dbReference>
<comment type="caution">
    <text evidence="3">The sequence shown here is derived from an EMBL/GenBank/DDBJ whole genome shotgun (WGS) entry which is preliminary data.</text>
</comment>
<dbReference type="PANTHER" id="PTHR11533:SF174">
    <property type="entry name" value="PUROMYCIN-SENSITIVE AMINOPEPTIDASE-RELATED"/>
    <property type="match status" value="1"/>
</dbReference>
<dbReference type="Pfam" id="PF01433">
    <property type="entry name" value="Peptidase_M1"/>
    <property type="match status" value="1"/>
</dbReference>
<feature type="chain" id="PRO_5047359828" evidence="1">
    <location>
        <begin position="23"/>
        <end position="773"/>
    </location>
</feature>
<dbReference type="PANTHER" id="PTHR11533">
    <property type="entry name" value="PROTEASE M1 ZINC METALLOPROTEASE"/>
    <property type="match status" value="1"/>
</dbReference>
<keyword evidence="3" id="KW-0378">Hydrolase</keyword>
<feature type="domain" description="Peptidase M1 membrane alanine aminopeptidase" evidence="2">
    <location>
        <begin position="370"/>
        <end position="567"/>
    </location>
</feature>
<organism evidence="3 4">
    <name type="scientific">Iodidimonas muriae</name>
    <dbReference type="NCBI Taxonomy" id="261467"/>
    <lineage>
        <taxon>Bacteria</taxon>
        <taxon>Pseudomonadati</taxon>
        <taxon>Pseudomonadota</taxon>
        <taxon>Alphaproteobacteria</taxon>
        <taxon>Iodidimonadales</taxon>
        <taxon>Iodidimonadaceae</taxon>
        <taxon>Iodidimonas</taxon>
    </lineage>
</organism>
<keyword evidence="4" id="KW-1185">Reference proteome</keyword>
<name>A0ABQ2L5G1_9PROT</name>
<reference evidence="4" key="1">
    <citation type="journal article" date="2019" name="Int. J. Syst. Evol. Microbiol.">
        <title>The Global Catalogue of Microorganisms (GCM) 10K type strain sequencing project: providing services to taxonomists for standard genome sequencing and annotation.</title>
        <authorList>
            <consortium name="The Broad Institute Genomics Platform"/>
            <consortium name="The Broad Institute Genome Sequencing Center for Infectious Disease"/>
            <person name="Wu L."/>
            <person name="Ma J."/>
        </authorList>
    </citation>
    <scope>NUCLEOTIDE SEQUENCE [LARGE SCALE GENOMIC DNA]</scope>
    <source>
        <strain evidence="4">JCM 17843</strain>
    </source>
</reference>
<evidence type="ECO:0000313" key="3">
    <source>
        <dbReference type="EMBL" id="GGO04158.1"/>
    </source>
</evidence>
<gene>
    <name evidence="3" type="ORF">GCM10007972_00280</name>
</gene>
<dbReference type="CDD" id="cd09604">
    <property type="entry name" value="M1_APN_like"/>
    <property type="match status" value="1"/>
</dbReference>
<protein>
    <submittedName>
        <fullName evidence="3">Aminopeptidase</fullName>
    </submittedName>
</protein>
<dbReference type="Proteomes" id="UP000602381">
    <property type="component" value="Unassembled WGS sequence"/>
</dbReference>
<dbReference type="Gene3D" id="1.10.390.10">
    <property type="entry name" value="Neutral Protease Domain 2"/>
    <property type="match status" value="1"/>
</dbReference>
<sequence length="773" mass="88525">MKAGRILVSLALNAALAFPVFADAVVQSKAGHHDAFRQMEEVWPTPTEVRAASGAPGHEYWQQFVQYDIDVRLDDATRRIEGRAAISYENRSPDPLSYLWLQMDQNRFKRHSVSQESRDDPLGKSIPITRMAEITIVEDGDFGYDIKSISDGKGNALPHSVVDTMMRVDLPTPLMPGETAELVVEYGFNIVSAKHVSNRTAYEILENGSPNYFISMWYPRLAAYTDYAGWIVKAFLYGEPALDFADFDVSIEVPENFTVSATGVLQNPDAVLSRAERDRLEDAKTAKKPVFIITPQEAQDRTARENGDSRIWHYKAENVRDFAFAASPSFIWDAKGFETADGRTVMAQSLYPPEAEPLWSRYSTEAILQTLETYGRMTMDYPYPHATSINAPIRSGMEYPMLAANAPRPEKDGTYSRRTKYGLIGVVIHEVGHNWFPMIVNSDERHWLWMDEGLNSFLDELTIQEWEEDVPSVRSEPRHLARLMTRPNQQPIMTQSDAYINRGITGYAKVAAALTVLRETVMGREAFDTAFKEYVSRWAFKRPQPADFFRTVEDASGIDLDWFWRGWFYSTDHVDISLDQVTRATIDTKNPDVEAAWKRDQKAALPRSITAQRNDGMERRTDREPNLLDFYNEHDEFTVAPKDRKGYEKLMADMEPWEKELQNLGSNLYFLDFSNKGGLVMPLILGIDYEDGSYEEKRIPAQIWQRNQSRVTKLIVTDKEIKKIVLDPHLETADADMSNNYWPGKVDDVRIELQRRKTTPNLMQKMNDDDKQD</sequence>
<dbReference type="InterPro" id="IPR027268">
    <property type="entry name" value="Peptidase_M4/M1_CTD_sf"/>
</dbReference>
<dbReference type="SUPFAM" id="SSF55486">
    <property type="entry name" value="Metalloproteases ('zincins'), catalytic domain"/>
    <property type="match status" value="1"/>
</dbReference>
<feature type="signal peptide" evidence="1">
    <location>
        <begin position="1"/>
        <end position="22"/>
    </location>
</feature>
<dbReference type="RefSeq" id="WP_188873269.1">
    <property type="nucleotide sequence ID" value="NZ_BMOV01000001.1"/>
</dbReference>
<evidence type="ECO:0000259" key="2">
    <source>
        <dbReference type="Pfam" id="PF01433"/>
    </source>
</evidence>
<keyword evidence="1" id="KW-0732">Signal</keyword>
<keyword evidence="3" id="KW-0645">Protease</keyword>